<keyword evidence="3 8" id="KW-0479">Metal-binding</keyword>
<reference evidence="11 12" key="1">
    <citation type="submission" date="2019-02" db="EMBL/GenBank/DDBJ databases">
        <title>Deep-cultivation of Planctomycetes and their phenomic and genomic characterization uncovers novel biology.</title>
        <authorList>
            <person name="Wiegand S."/>
            <person name="Jogler M."/>
            <person name="Boedeker C."/>
            <person name="Pinto D."/>
            <person name="Vollmers J."/>
            <person name="Rivas-Marin E."/>
            <person name="Kohn T."/>
            <person name="Peeters S.H."/>
            <person name="Heuer A."/>
            <person name="Rast P."/>
            <person name="Oberbeckmann S."/>
            <person name="Bunk B."/>
            <person name="Jeske O."/>
            <person name="Meyerdierks A."/>
            <person name="Storesund J.E."/>
            <person name="Kallscheuer N."/>
            <person name="Luecker S."/>
            <person name="Lage O.M."/>
            <person name="Pohl T."/>
            <person name="Merkel B.J."/>
            <person name="Hornburger P."/>
            <person name="Mueller R.-W."/>
            <person name="Bruemmer F."/>
            <person name="Labrenz M."/>
            <person name="Spormann A.M."/>
            <person name="Op den Camp H."/>
            <person name="Overmann J."/>
            <person name="Amann R."/>
            <person name="Jetten M.S.M."/>
            <person name="Mascher T."/>
            <person name="Medema M.H."/>
            <person name="Devos D.P."/>
            <person name="Kaster A.-K."/>
            <person name="Ovreas L."/>
            <person name="Rohde M."/>
            <person name="Galperin M.Y."/>
            <person name="Jogler C."/>
        </authorList>
    </citation>
    <scope>NUCLEOTIDE SEQUENCE [LARGE SCALE GENOMIC DNA]</scope>
    <source>
        <strain evidence="11 12">Mal52</strain>
    </source>
</reference>
<dbReference type="AlphaFoldDB" id="A0A517ZRJ5"/>
<dbReference type="PROSITE" id="PS52034">
    <property type="entry name" value="PEPTIDASE_M32"/>
    <property type="match status" value="1"/>
</dbReference>
<dbReference type="PANTHER" id="PTHR34217:SF1">
    <property type="entry name" value="CARBOXYPEPTIDASE 1"/>
    <property type="match status" value="1"/>
</dbReference>
<name>A0A517ZRJ5_9PLAN</name>
<evidence type="ECO:0000256" key="2">
    <source>
        <dbReference type="ARBA" id="ARBA00022670"/>
    </source>
</evidence>
<proteinExistence type="inferred from homology"/>
<feature type="binding site" evidence="9">
    <location>
        <position position="269"/>
    </location>
    <ligand>
        <name>Zn(2+)</name>
        <dbReference type="ChEBI" id="CHEBI:29105"/>
        <note>catalytic</note>
    </ligand>
</feature>
<feature type="binding site" evidence="9">
    <location>
        <position position="265"/>
    </location>
    <ligand>
        <name>Zn(2+)</name>
        <dbReference type="ChEBI" id="CHEBI:29105"/>
        <note>catalytic</note>
    </ligand>
</feature>
<feature type="active site" description="Proton donor/acceptor" evidence="10">
    <location>
        <position position="266"/>
    </location>
</feature>
<feature type="binding site" evidence="9">
    <location>
        <position position="295"/>
    </location>
    <ligand>
        <name>Zn(2+)</name>
        <dbReference type="ChEBI" id="CHEBI:29105"/>
        <note>catalytic</note>
    </ligand>
</feature>
<dbReference type="PANTHER" id="PTHR34217">
    <property type="entry name" value="METAL-DEPENDENT CARBOXYPEPTIDASE"/>
    <property type="match status" value="1"/>
</dbReference>
<comment type="catalytic activity">
    <reaction evidence="6 8">
        <text>Release of a C-terminal amino acid with broad specificity, except for -Pro.</text>
        <dbReference type="EC" id="3.4.17.19"/>
    </reaction>
</comment>
<evidence type="ECO:0000256" key="6">
    <source>
        <dbReference type="ARBA" id="ARBA00052755"/>
    </source>
</evidence>
<dbReference type="FunFam" id="1.10.1370.30:FF:000003">
    <property type="entry name" value="Thermostable carboxypeptidase 1"/>
    <property type="match status" value="1"/>
</dbReference>
<evidence type="ECO:0000256" key="10">
    <source>
        <dbReference type="PIRSR" id="PIRSR006615-2"/>
    </source>
</evidence>
<dbReference type="SUPFAM" id="SSF55486">
    <property type="entry name" value="Metalloproteases ('zincins'), catalytic domain"/>
    <property type="match status" value="1"/>
</dbReference>
<comment type="cofactor">
    <cofactor evidence="9">
        <name>Zn(2+)</name>
        <dbReference type="ChEBI" id="CHEBI:29105"/>
    </cofactor>
    <text evidence="9">Binds 1 zinc ion per subunit.</text>
</comment>
<dbReference type="KEGG" id="sdyn:Mal52_36040"/>
<evidence type="ECO:0000256" key="1">
    <source>
        <dbReference type="ARBA" id="ARBA00022645"/>
    </source>
</evidence>
<comment type="function">
    <text evidence="8">Broad specificity carboxypetidase that releases amino acids sequentially from the C-terminus, including neutral, aromatic, polar and basic residues.</text>
</comment>
<dbReference type="GO" id="GO:0008270">
    <property type="term" value="F:zinc ion binding"/>
    <property type="evidence" value="ECO:0007669"/>
    <property type="project" value="UniProtKB-ARBA"/>
</dbReference>
<dbReference type="RefSeq" id="WP_145377486.1">
    <property type="nucleotide sequence ID" value="NZ_CP036276.1"/>
</dbReference>
<dbReference type="Gene3D" id="1.10.1370.30">
    <property type="match status" value="1"/>
</dbReference>
<accession>A0A517ZRJ5</accession>
<dbReference type="GO" id="GO:0006508">
    <property type="term" value="P:proteolysis"/>
    <property type="evidence" value="ECO:0007669"/>
    <property type="project" value="UniProtKB-UniRule"/>
</dbReference>
<dbReference type="EC" id="3.4.17.19" evidence="8"/>
<evidence type="ECO:0000313" key="12">
    <source>
        <dbReference type="Proteomes" id="UP000319383"/>
    </source>
</evidence>
<dbReference type="Proteomes" id="UP000319383">
    <property type="component" value="Chromosome"/>
</dbReference>
<evidence type="ECO:0000256" key="8">
    <source>
        <dbReference type="PIRNR" id="PIRNR006615"/>
    </source>
</evidence>
<keyword evidence="4 8" id="KW-0378">Hydrolase</keyword>
<dbReference type="InterPro" id="IPR001333">
    <property type="entry name" value="Peptidase_M32_Taq"/>
</dbReference>
<keyword evidence="1 8" id="KW-0121">Carboxypeptidase</keyword>
<protein>
    <recommendedName>
        <fullName evidence="8">Metal-dependent carboxypeptidase</fullName>
        <ecNumber evidence="8">3.4.17.19</ecNumber>
    </recommendedName>
</protein>
<dbReference type="PIRSF" id="PIRSF006615">
    <property type="entry name" value="Zn_crbxpep_Taq"/>
    <property type="match status" value="1"/>
</dbReference>
<evidence type="ECO:0000256" key="9">
    <source>
        <dbReference type="PIRSR" id="PIRSR006615-1"/>
    </source>
</evidence>
<keyword evidence="9" id="KW-0862">Zinc</keyword>
<evidence type="ECO:0000256" key="5">
    <source>
        <dbReference type="ARBA" id="ARBA00023049"/>
    </source>
</evidence>
<dbReference type="PRINTS" id="PR00998">
    <property type="entry name" value="CRBOXYPTASET"/>
</dbReference>
<dbReference type="Pfam" id="PF02074">
    <property type="entry name" value="Peptidase_M32"/>
    <property type="match status" value="1"/>
</dbReference>
<evidence type="ECO:0000256" key="3">
    <source>
        <dbReference type="ARBA" id="ARBA00022723"/>
    </source>
</evidence>
<keyword evidence="5 8" id="KW-0482">Metalloprotease</keyword>
<dbReference type="CDD" id="cd06460">
    <property type="entry name" value="M32_Taq"/>
    <property type="match status" value="1"/>
</dbReference>
<gene>
    <name evidence="11" type="ORF">Mal52_36040</name>
</gene>
<evidence type="ECO:0000313" key="11">
    <source>
        <dbReference type="EMBL" id="QDU45116.1"/>
    </source>
</evidence>
<keyword evidence="2 8" id="KW-0645">Protease</keyword>
<evidence type="ECO:0000256" key="7">
    <source>
        <dbReference type="ARBA" id="ARBA00061580"/>
    </source>
</evidence>
<comment type="similarity">
    <text evidence="7 8">Belongs to the peptidase M32 family.</text>
</comment>
<dbReference type="EMBL" id="CP036276">
    <property type="protein sequence ID" value="QDU45116.1"/>
    <property type="molecule type" value="Genomic_DNA"/>
</dbReference>
<keyword evidence="12" id="KW-1185">Reference proteome</keyword>
<organism evidence="11 12">
    <name type="scientific">Symmachiella dynata</name>
    <dbReference type="NCBI Taxonomy" id="2527995"/>
    <lineage>
        <taxon>Bacteria</taxon>
        <taxon>Pseudomonadati</taxon>
        <taxon>Planctomycetota</taxon>
        <taxon>Planctomycetia</taxon>
        <taxon>Planctomycetales</taxon>
        <taxon>Planctomycetaceae</taxon>
        <taxon>Symmachiella</taxon>
    </lineage>
</organism>
<evidence type="ECO:0000256" key="4">
    <source>
        <dbReference type="ARBA" id="ARBA00022801"/>
    </source>
</evidence>
<sequence length="501" mass="56212">MTSYDSLLTELRSIALLESCGHVLGWDEQTYMPPGGAEHRANQLSLLAGMVHERATSPQLGDLLASAEQNEKSDDPDSPTAANLREARRKYDRSTKLPRRLVEELSRVCTLSQQAWVQARKDSKFADFLPWLEQVVALRREEADVVGYGDGVPYDALLDEYEPGMTAAEVTTLFAGLRDELVPLIAEIVDCGRQPDISILQRSYPVDKQRDFGTAAATAIGFDFHKGRLDEAAHPFCSGFGPGDTRLTTRYDEHHFPGAFFGTLHEAGHGIYEQGLNPAEFGTPMGTYTSLGIHESQSRLWENFVGRSRAFWNHYYSAAQQTFSTALTDVSEETFLWCVNDVRPTFIRVEADEATYNLHILLRFELEQPLVSGDLKPADVPAAWNEKFTQYFGITPPTDAMGCLQDIHWSGGGIGYFPTYSLGNMYAAQFFEAARRDLGDLDEQFAAGDFAPLKTWLNQNIHQRGQQYRANRLVEVVTGEQLDYRPLVQHLRAKFSELYGL</sequence>
<dbReference type="GO" id="GO:0004181">
    <property type="term" value="F:metallocarboxypeptidase activity"/>
    <property type="evidence" value="ECO:0007669"/>
    <property type="project" value="UniProtKB-UniRule"/>
</dbReference>